<dbReference type="AlphaFoldDB" id="A0ABC8KJF1"/>
<feature type="region of interest" description="Disordered" evidence="1">
    <location>
        <begin position="169"/>
        <end position="210"/>
    </location>
</feature>
<evidence type="ECO:0000256" key="1">
    <source>
        <dbReference type="SAM" id="MobiDB-lite"/>
    </source>
</evidence>
<evidence type="ECO:0000313" key="2">
    <source>
        <dbReference type="EMBL" id="CAH8358633.1"/>
    </source>
</evidence>
<name>A0ABC8KJF1_ERUVS</name>
<dbReference type="PANTHER" id="PTHR14379">
    <property type="entry name" value="LIMKAIN B LKAP"/>
    <property type="match status" value="1"/>
</dbReference>
<gene>
    <name evidence="2" type="ORF">ERUC_LOCUS24389</name>
</gene>
<accession>A0ABC8KJF1</accession>
<organism evidence="2 3">
    <name type="scientific">Eruca vesicaria subsp. sativa</name>
    <name type="common">Garden rocket</name>
    <name type="synonym">Eruca sativa</name>
    <dbReference type="NCBI Taxonomy" id="29727"/>
    <lineage>
        <taxon>Eukaryota</taxon>
        <taxon>Viridiplantae</taxon>
        <taxon>Streptophyta</taxon>
        <taxon>Embryophyta</taxon>
        <taxon>Tracheophyta</taxon>
        <taxon>Spermatophyta</taxon>
        <taxon>Magnoliopsida</taxon>
        <taxon>eudicotyledons</taxon>
        <taxon>Gunneridae</taxon>
        <taxon>Pentapetalae</taxon>
        <taxon>rosids</taxon>
        <taxon>malvids</taxon>
        <taxon>Brassicales</taxon>
        <taxon>Brassicaceae</taxon>
        <taxon>Brassiceae</taxon>
        <taxon>Eruca</taxon>
    </lineage>
</organism>
<feature type="compositionally biased region" description="Basic and acidic residues" evidence="1">
    <location>
        <begin position="184"/>
        <end position="196"/>
    </location>
</feature>
<protein>
    <recommendedName>
        <fullName evidence="4">NYN domain-containing protein</fullName>
    </recommendedName>
</protein>
<dbReference type="InterPro" id="IPR024768">
    <property type="entry name" value="Marf1"/>
</dbReference>
<dbReference type="Proteomes" id="UP001642260">
    <property type="component" value="Unassembled WGS sequence"/>
</dbReference>
<dbReference type="EMBL" id="CAKOAT010251487">
    <property type="protein sequence ID" value="CAH8358633.1"/>
    <property type="molecule type" value="Genomic_DNA"/>
</dbReference>
<proteinExistence type="predicted"/>
<evidence type="ECO:0000313" key="3">
    <source>
        <dbReference type="Proteomes" id="UP001642260"/>
    </source>
</evidence>
<evidence type="ECO:0008006" key="4">
    <source>
        <dbReference type="Google" id="ProtNLM"/>
    </source>
</evidence>
<comment type="caution">
    <text evidence="2">The sequence shown here is derived from an EMBL/GenBank/DDBJ whole genome shotgun (WGS) entry which is preliminary data.</text>
</comment>
<keyword evidence="3" id="KW-1185">Reference proteome</keyword>
<dbReference type="PANTHER" id="PTHR14379:SF3">
    <property type="entry name" value="MEIOSIS REGULATOR AND MRNA STABILITY FACTOR 1"/>
    <property type="match status" value="1"/>
</dbReference>
<reference evidence="2 3" key="1">
    <citation type="submission" date="2022-03" db="EMBL/GenBank/DDBJ databases">
        <authorList>
            <person name="Macdonald S."/>
            <person name="Ahmed S."/>
            <person name="Newling K."/>
        </authorList>
    </citation>
    <scope>NUCLEOTIDE SEQUENCE [LARGE SCALE GENOMIC DNA]</scope>
</reference>
<sequence length="210" mass="23569">MHAGGWTGVFWDMDDFPLPPGLDLNQFVKNVELAIFRHGIRCDVEFYAFGSSDSFDFDRYVFTEGSFTAYKFVDKRTRFYRCLHTILRWIYHRKQYGGVKNVLYIAKGIPGEDNDNMDSFFDQMIERGHNVLTVVPDGTSPENFDYLGPISAWYWSDLCSGGTAIADLDSSTDDDSDSGSDSPETDRAQGVKRASETDAAAAAKSLQKSS</sequence>